<organism evidence="5 6">
    <name type="scientific">Eiseniibacteriota bacterium</name>
    <dbReference type="NCBI Taxonomy" id="2212470"/>
    <lineage>
        <taxon>Bacteria</taxon>
        <taxon>Candidatus Eiseniibacteriota</taxon>
    </lineage>
</organism>
<keyword evidence="2" id="KW-0378">Hydrolase</keyword>
<proteinExistence type="inferred from homology"/>
<dbReference type="Proteomes" id="UP000317691">
    <property type="component" value="Unassembled WGS sequence"/>
</dbReference>
<dbReference type="GO" id="GO:0004177">
    <property type="term" value="F:aminopeptidase activity"/>
    <property type="evidence" value="ECO:0007669"/>
    <property type="project" value="UniProtKB-KW"/>
</dbReference>
<name>A0A538THR3_UNCEI</name>
<keyword evidence="5" id="KW-0645">Protease</keyword>
<evidence type="ECO:0000256" key="3">
    <source>
        <dbReference type="RuleBase" id="RU000590"/>
    </source>
</evidence>
<comment type="caution">
    <text evidence="5">The sequence shown here is derived from an EMBL/GenBank/DDBJ whole genome shotgun (WGS) entry which is preliminary data.</text>
</comment>
<feature type="domain" description="Peptidase M24" evidence="4">
    <location>
        <begin position="162"/>
        <end position="387"/>
    </location>
</feature>
<keyword evidence="1 3" id="KW-0479">Metal-binding</keyword>
<dbReference type="EMBL" id="VBOZ01000033">
    <property type="protein sequence ID" value="TMQ63167.1"/>
    <property type="molecule type" value="Genomic_DNA"/>
</dbReference>
<reference evidence="5 6" key="1">
    <citation type="journal article" date="2019" name="Nat. Microbiol.">
        <title>Mediterranean grassland soil C-N compound turnover is dependent on rainfall and depth, and is mediated by genomically divergent microorganisms.</title>
        <authorList>
            <person name="Diamond S."/>
            <person name="Andeer P.F."/>
            <person name="Li Z."/>
            <person name="Crits-Christoph A."/>
            <person name="Burstein D."/>
            <person name="Anantharaman K."/>
            <person name="Lane K.R."/>
            <person name="Thomas B.C."/>
            <person name="Pan C."/>
            <person name="Northen T.R."/>
            <person name="Banfield J.F."/>
        </authorList>
    </citation>
    <scope>NUCLEOTIDE SEQUENCE [LARGE SCALE GENOMIC DNA]</scope>
    <source>
        <strain evidence="5">WS_9</strain>
    </source>
</reference>
<evidence type="ECO:0000256" key="2">
    <source>
        <dbReference type="ARBA" id="ARBA00022801"/>
    </source>
</evidence>
<dbReference type="AlphaFoldDB" id="A0A538THR3"/>
<dbReference type="GO" id="GO:0046872">
    <property type="term" value="F:metal ion binding"/>
    <property type="evidence" value="ECO:0007669"/>
    <property type="project" value="UniProtKB-KW"/>
</dbReference>
<accession>A0A538THR3</accession>
<dbReference type="InterPro" id="IPR001131">
    <property type="entry name" value="Peptidase_M24B_aminopep-P_CS"/>
</dbReference>
<dbReference type="InterPro" id="IPR036005">
    <property type="entry name" value="Creatinase/aminopeptidase-like"/>
</dbReference>
<dbReference type="PANTHER" id="PTHR46112">
    <property type="entry name" value="AMINOPEPTIDASE"/>
    <property type="match status" value="1"/>
</dbReference>
<evidence type="ECO:0000313" key="5">
    <source>
        <dbReference type="EMBL" id="TMQ63167.1"/>
    </source>
</evidence>
<keyword evidence="5" id="KW-0031">Aminopeptidase</keyword>
<dbReference type="InterPro" id="IPR000994">
    <property type="entry name" value="Pept_M24"/>
</dbReference>
<dbReference type="Gene3D" id="3.90.230.10">
    <property type="entry name" value="Creatinase/methionine aminopeptidase superfamily"/>
    <property type="match status" value="1"/>
</dbReference>
<dbReference type="InterPro" id="IPR050659">
    <property type="entry name" value="Peptidase_M24B"/>
</dbReference>
<evidence type="ECO:0000256" key="1">
    <source>
        <dbReference type="ARBA" id="ARBA00022723"/>
    </source>
</evidence>
<dbReference type="Pfam" id="PF00557">
    <property type="entry name" value="Peptidase_M24"/>
    <property type="match status" value="1"/>
</dbReference>
<dbReference type="PANTHER" id="PTHR46112:SF2">
    <property type="entry name" value="XAA-PRO AMINOPEPTIDASE P-RELATED"/>
    <property type="match status" value="1"/>
</dbReference>
<evidence type="ECO:0000259" key="4">
    <source>
        <dbReference type="Pfam" id="PF00557"/>
    </source>
</evidence>
<comment type="similarity">
    <text evidence="3">Belongs to the peptidase M24B family.</text>
</comment>
<gene>
    <name evidence="5" type="ORF">E6K79_11020</name>
</gene>
<evidence type="ECO:0000313" key="6">
    <source>
        <dbReference type="Proteomes" id="UP000317691"/>
    </source>
</evidence>
<dbReference type="SUPFAM" id="SSF55920">
    <property type="entry name" value="Creatinase/aminopeptidase"/>
    <property type="match status" value="1"/>
</dbReference>
<sequence>MKSDVDRLLEERGLSAAIILRGETPNPTFRYLAGPAAAHISAAILVWRPGQRPHLVHAAMERDSAAATGFELSEYGSHGYRKILEDEGSRERANARLLVKVLGELGVKGPVLIHGYGEVGRNYHVLNRLREWAPGIEIAEDEDLGLFDRARLSKEPDEVDAVRTVAGACGRAYERIRKVIGRGRLEGKRLKDSEGWVTIGRLRREVRKVFFDADLEEPHGNIIAMGRDAGVPHNVGNDSDVIEEGRPIVVDLYPVQSGGGYYFDVTRTLCVGRAPAELKELHALVREAVERTVNSLATETPARMYQEKVCDLFEQRGHKTIRQDERLQEGYIHGLGHGIGLEVHERPHLGGPSQNRDRIAPGSLFTVEPGLYYPSRNLGVRIEDVVYARPDGSFQNLTQIPYELEVAPASS</sequence>
<dbReference type="PROSITE" id="PS00491">
    <property type="entry name" value="PROLINE_PEPTIDASE"/>
    <property type="match status" value="1"/>
</dbReference>
<protein>
    <submittedName>
        <fullName evidence="5">Aminopeptidase P family protein</fullName>
    </submittedName>
</protein>